<gene>
    <name evidence="3" type="ORF">E5676_scaffold1607G00150</name>
    <name evidence="2" type="ORF">E6C27_scaffold98G00950</name>
</gene>
<keyword evidence="1" id="KW-1133">Transmembrane helix</keyword>
<dbReference type="AlphaFoldDB" id="A0A5A7USL8"/>
<evidence type="ECO:0000256" key="1">
    <source>
        <dbReference type="SAM" id="Phobius"/>
    </source>
</evidence>
<reference evidence="4 5" key="1">
    <citation type="submission" date="2019-08" db="EMBL/GenBank/DDBJ databases">
        <title>Draft genome sequences of two oriental melons (Cucumis melo L. var makuwa).</title>
        <authorList>
            <person name="Kwon S.-Y."/>
        </authorList>
    </citation>
    <scope>NUCLEOTIDE SEQUENCE [LARGE SCALE GENOMIC DNA]</scope>
    <source>
        <strain evidence="5">cv. Chang Bougi</strain>
        <strain evidence="4">cv. SW 3</strain>
        <tissue evidence="2">Leaf</tissue>
    </source>
</reference>
<dbReference type="Proteomes" id="UP000321947">
    <property type="component" value="Unassembled WGS sequence"/>
</dbReference>
<dbReference type="EMBL" id="SSTE01006658">
    <property type="protein sequence ID" value="KAA0058923.1"/>
    <property type="molecule type" value="Genomic_DNA"/>
</dbReference>
<keyword evidence="1" id="KW-0812">Transmembrane</keyword>
<dbReference type="EMBL" id="SSTD01004395">
    <property type="protein sequence ID" value="TYK23707.1"/>
    <property type="molecule type" value="Genomic_DNA"/>
</dbReference>
<sequence length="129" mass="14101">MPLFVCSIASPPRLLSSVRSQATATGSFAAPTEDIVCVRCYRFGVFVRHRSKQVHPQQFIPHRNNLSTAATGSSAASCRRSSPFSVMGEISSSSKGGSLKNTPTWAISIFVFFFFFLAFIIETSLHHLA</sequence>
<organism evidence="2 4">
    <name type="scientific">Cucumis melo var. makuwa</name>
    <name type="common">Oriental melon</name>
    <dbReference type="NCBI Taxonomy" id="1194695"/>
    <lineage>
        <taxon>Eukaryota</taxon>
        <taxon>Viridiplantae</taxon>
        <taxon>Streptophyta</taxon>
        <taxon>Embryophyta</taxon>
        <taxon>Tracheophyta</taxon>
        <taxon>Spermatophyta</taxon>
        <taxon>Magnoliopsida</taxon>
        <taxon>eudicotyledons</taxon>
        <taxon>Gunneridae</taxon>
        <taxon>Pentapetalae</taxon>
        <taxon>rosids</taxon>
        <taxon>fabids</taxon>
        <taxon>Cucurbitales</taxon>
        <taxon>Cucurbitaceae</taxon>
        <taxon>Benincaseae</taxon>
        <taxon>Cucumis</taxon>
    </lineage>
</organism>
<comment type="caution">
    <text evidence="2">The sequence shown here is derived from an EMBL/GenBank/DDBJ whole genome shotgun (WGS) entry which is preliminary data.</text>
</comment>
<evidence type="ECO:0000313" key="3">
    <source>
        <dbReference type="EMBL" id="TYK23707.1"/>
    </source>
</evidence>
<proteinExistence type="predicted"/>
<protein>
    <submittedName>
        <fullName evidence="2">MLO-like protein 2</fullName>
    </submittedName>
</protein>
<name>A0A5A7USL8_CUCMM</name>
<evidence type="ECO:0000313" key="2">
    <source>
        <dbReference type="EMBL" id="KAA0058923.1"/>
    </source>
</evidence>
<keyword evidence="1" id="KW-0472">Membrane</keyword>
<evidence type="ECO:0000313" key="5">
    <source>
        <dbReference type="Proteomes" id="UP000321947"/>
    </source>
</evidence>
<evidence type="ECO:0000313" key="4">
    <source>
        <dbReference type="Proteomes" id="UP000321393"/>
    </source>
</evidence>
<feature type="transmembrane region" description="Helical" evidence="1">
    <location>
        <begin position="105"/>
        <end position="125"/>
    </location>
</feature>
<dbReference type="Proteomes" id="UP000321393">
    <property type="component" value="Unassembled WGS sequence"/>
</dbReference>
<accession>A0A5A7USL8</accession>